<evidence type="ECO:0000256" key="1">
    <source>
        <dbReference type="ARBA" id="ARBA00004202"/>
    </source>
</evidence>
<evidence type="ECO:0000256" key="7">
    <source>
        <dbReference type="ARBA" id="ARBA00023136"/>
    </source>
</evidence>
<name>A0A2M7FDI9_9BACT</name>
<dbReference type="InterPro" id="IPR050095">
    <property type="entry name" value="ECF_ABC_transporter_ATP-bd"/>
</dbReference>
<dbReference type="CDD" id="cd00267">
    <property type="entry name" value="ABC_ATPase"/>
    <property type="match status" value="1"/>
</dbReference>
<keyword evidence="2" id="KW-0813">Transport</keyword>
<sequence length="244" mass="28096">DIPLSERSTEQWTINLPLEEKEWNIGLIVGPSGCGKTTIARELFGSKVFTTFRWPKEKSILDGFADGLSIKEITEVLSSVGFSSPPMWLRPYQVLSTGQMMRVNVARLLLEQRDLAVMDEFTSVVDRTVAQIGSAAIAKTVRRRQQKFVGVTCHYDVTDWLQPDWVYQPHINEFLWRFPGKRPSIQLEIKRVHHSAWELFRQYHYLDHSFNRSARAFVAFLDGTPVALQAVIASPHPIVRHMYR</sequence>
<dbReference type="InterPro" id="IPR027417">
    <property type="entry name" value="P-loop_NTPase"/>
</dbReference>
<evidence type="ECO:0000313" key="9">
    <source>
        <dbReference type="EMBL" id="PIV87025.1"/>
    </source>
</evidence>
<dbReference type="EMBL" id="PFFD01000087">
    <property type="protein sequence ID" value="PIV87025.1"/>
    <property type="molecule type" value="Genomic_DNA"/>
</dbReference>
<evidence type="ECO:0000256" key="6">
    <source>
        <dbReference type="ARBA" id="ARBA00022967"/>
    </source>
</evidence>
<keyword evidence="3" id="KW-1003">Cell membrane</keyword>
<keyword evidence="6" id="KW-1278">Translocase</keyword>
<dbReference type="GO" id="GO:0043190">
    <property type="term" value="C:ATP-binding cassette (ABC) transporter complex"/>
    <property type="evidence" value="ECO:0007669"/>
    <property type="project" value="TreeGrafter"/>
</dbReference>
<keyword evidence="7" id="KW-0472">Membrane</keyword>
<dbReference type="SMART" id="SM00382">
    <property type="entry name" value="AAA"/>
    <property type="match status" value="1"/>
</dbReference>
<feature type="non-terminal residue" evidence="9">
    <location>
        <position position="244"/>
    </location>
</feature>
<feature type="domain" description="AAA+ ATPase" evidence="8">
    <location>
        <begin position="22"/>
        <end position="152"/>
    </location>
</feature>
<accession>A0A2M7FDI9</accession>
<evidence type="ECO:0000313" key="10">
    <source>
        <dbReference type="Proteomes" id="UP000228497"/>
    </source>
</evidence>
<evidence type="ECO:0000256" key="3">
    <source>
        <dbReference type="ARBA" id="ARBA00022475"/>
    </source>
</evidence>
<reference evidence="10" key="1">
    <citation type="submission" date="2017-09" db="EMBL/GenBank/DDBJ databases">
        <title>Depth-based differentiation of microbial function through sediment-hosted aquifers and enrichment of novel symbionts in the deep terrestrial subsurface.</title>
        <authorList>
            <person name="Probst A.J."/>
            <person name="Ladd B."/>
            <person name="Jarett J.K."/>
            <person name="Geller-Mcgrath D.E."/>
            <person name="Sieber C.M.K."/>
            <person name="Emerson J.B."/>
            <person name="Anantharaman K."/>
            <person name="Thomas B.C."/>
            <person name="Malmstrom R."/>
            <person name="Stieglmeier M."/>
            <person name="Klingl A."/>
            <person name="Woyke T."/>
            <person name="Ryan C.M."/>
            <person name="Banfield J.F."/>
        </authorList>
    </citation>
    <scope>NUCLEOTIDE SEQUENCE [LARGE SCALE GENOMIC DNA]</scope>
</reference>
<evidence type="ECO:0000256" key="4">
    <source>
        <dbReference type="ARBA" id="ARBA00022741"/>
    </source>
</evidence>
<dbReference type="Proteomes" id="UP000228497">
    <property type="component" value="Unassembled WGS sequence"/>
</dbReference>
<dbReference type="GO" id="GO:0042626">
    <property type="term" value="F:ATPase-coupled transmembrane transporter activity"/>
    <property type="evidence" value="ECO:0007669"/>
    <property type="project" value="TreeGrafter"/>
</dbReference>
<dbReference type="Gene3D" id="3.40.50.300">
    <property type="entry name" value="P-loop containing nucleotide triphosphate hydrolases"/>
    <property type="match status" value="1"/>
</dbReference>
<dbReference type="AlphaFoldDB" id="A0A2M7FDI9"/>
<dbReference type="PANTHER" id="PTHR43553:SF27">
    <property type="entry name" value="ENERGY-COUPLING FACTOR TRANSPORTER ATP-BINDING PROTEIN ECFA2"/>
    <property type="match status" value="1"/>
</dbReference>
<comment type="caution">
    <text evidence="9">The sequence shown here is derived from an EMBL/GenBank/DDBJ whole genome shotgun (WGS) entry which is preliminary data.</text>
</comment>
<keyword evidence="5 9" id="KW-0067">ATP-binding</keyword>
<organism evidence="9 10">
    <name type="scientific">Candidatus Kaiserbacteria bacterium CG17_big_fil_post_rev_8_21_14_2_50_51_7</name>
    <dbReference type="NCBI Taxonomy" id="1974613"/>
    <lineage>
        <taxon>Bacteria</taxon>
        <taxon>Candidatus Kaiseribacteriota</taxon>
    </lineage>
</organism>
<evidence type="ECO:0000256" key="2">
    <source>
        <dbReference type="ARBA" id="ARBA00022448"/>
    </source>
</evidence>
<feature type="non-terminal residue" evidence="9">
    <location>
        <position position="1"/>
    </location>
</feature>
<dbReference type="SUPFAM" id="SSF52540">
    <property type="entry name" value="P-loop containing nucleoside triphosphate hydrolases"/>
    <property type="match status" value="1"/>
</dbReference>
<evidence type="ECO:0000259" key="8">
    <source>
        <dbReference type="SMART" id="SM00382"/>
    </source>
</evidence>
<dbReference type="PANTHER" id="PTHR43553">
    <property type="entry name" value="HEAVY METAL TRANSPORTER"/>
    <property type="match status" value="1"/>
</dbReference>
<keyword evidence="4" id="KW-0547">Nucleotide-binding</keyword>
<proteinExistence type="predicted"/>
<dbReference type="InterPro" id="IPR003593">
    <property type="entry name" value="AAA+_ATPase"/>
</dbReference>
<dbReference type="GO" id="GO:0005524">
    <property type="term" value="F:ATP binding"/>
    <property type="evidence" value="ECO:0007669"/>
    <property type="project" value="UniProtKB-KW"/>
</dbReference>
<protein>
    <submittedName>
        <fullName evidence="9">ABC transporter ATP-binding protein</fullName>
    </submittedName>
</protein>
<gene>
    <name evidence="9" type="ORF">COW49_01955</name>
</gene>
<comment type="subcellular location">
    <subcellularLocation>
        <location evidence="1">Cell membrane</location>
        <topology evidence="1">Peripheral membrane protein</topology>
    </subcellularLocation>
</comment>
<evidence type="ECO:0000256" key="5">
    <source>
        <dbReference type="ARBA" id="ARBA00022840"/>
    </source>
</evidence>